<feature type="transmembrane region" description="Helical" evidence="5">
    <location>
        <begin position="6"/>
        <end position="25"/>
    </location>
</feature>
<organism evidence="6 7">
    <name type="scientific">Haemonchus contortus</name>
    <name type="common">Barber pole worm</name>
    <dbReference type="NCBI Taxonomy" id="6289"/>
    <lineage>
        <taxon>Eukaryota</taxon>
        <taxon>Metazoa</taxon>
        <taxon>Ecdysozoa</taxon>
        <taxon>Nematoda</taxon>
        <taxon>Chromadorea</taxon>
        <taxon>Rhabditida</taxon>
        <taxon>Rhabditina</taxon>
        <taxon>Rhabditomorpha</taxon>
        <taxon>Strongyloidea</taxon>
        <taxon>Trichostrongylidae</taxon>
        <taxon>Haemonchus</taxon>
    </lineage>
</organism>
<dbReference type="SUPFAM" id="SSF81321">
    <property type="entry name" value="Family A G protein-coupled receptor-like"/>
    <property type="match status" value="1"/>
</dbReference>
<accession>A0A7I4YRE1</accession>
<dbReference type="InterPro" id="IPR000276">
    <property type="entry name" value="GPCR_Rhodpsn"/>
</dbReference>
<dbReference type="GO" id="GO:0016020">
    <property type="term" value="C:membrane"/>
    <property type="evidence" value="ECO:0007669"/>
    <property type="project" value="UniProtKB-SubCell"/>
</dbReference>
<dbReference type="GO" id="GO:0004930">
    <property type="term" value="F:G protein-coupled receptor activity"/>
    <property type="evidence" value="ECO:0007669"/>
    <property type="project" value="InterPro"/>
</dbReference>
<evidence type="ECO:0000313" key="7">
    <source>
        <dbReference type="WBParaSite" id="HCON_00128110-00001"/>
    </source>
</evidence>
<evidence type="ECO:0000256" key="5">
    <source>
        <dbReference type="SAM" id="Phobius"/>
    </source>
</evidence>
<evidence type="ECO:0000313" key="6">
    <source>
        <dbReference type="Proteomes" id="UP000025227"/>
    </source>
</evidence>
<dbReference type="OrthoDB" id="5800319at2759"/>
<keyword evidence="6" id="KW-1185">Reference proteome</keyword>
<evidence type="ECO:0000256" key="1">
    <source>
        <dbReference type="ARBA" id="ARBA00004370"/>
    </source>
</evidence>
<keyword evidence="3 5" id="KW-1133">Transmembrane helix</keyword>
<dbReference type="AlphaFoldDB" id="A0A7I4YRE1"/>
<comment type="subcellular location">
    <subcellularLocation>
        <location evidence="1">Membrane</location>
    </subcellularLocation>
</comment>
<dbReference type="Gene3D" id="1.20.1070.10">
    <property type="entry name" value="Rhodopsin 7-helix transmembrane proteins"/>
    <property type="match status" value="1"/>
</dbReference>
<feature type="transmembrane region" description="Helical" evidence="5">
    <location>
        <begin position="79"/>
        <end position="101"/>
    </location>
</feature>
<evidence type="ECO:0000256" key="2">
    <source>
        <dbReference type="ARBA" id="ARBA00022692"/>
    </source>
</evidence>
<dbReference type="Pfam" id="PF10320">
    <property type="entry name" value="7TM_GPCR_Srsx"/>
    <property type="match status" value="1"/>
</dbReference>
<dbReference type="SMART" id="SM01381">
    <property type="entry name" value="7TM_GPCR_Srsx"/>
    <property type="match status" value="1"/>
</dbReference>
<sequence length="114" mass="13312">MWNRTTMGTNIMVIIIYALIDLWLFKRGKKTFAENQPNYHKRIARSTAAVVLISVICWFFGAGISRISLPTNPEFRELIHTYAVIPPLVIMCQDYYVYFLLSSDYRHVFKTMLG</sequence>
<evidence type="ECO:0000256" key="4">
    <source>
        <dbReference type="ARBA" id="ARBA00023136"/>
    </source>
</evidence>
<dbReference type="WBParaSite" id="HCON_00128110-00001">
    <property type="protein sequence ID" value="HCON_00128110-00001"/>
    <property type="gene ID" value="HCON_00128110"/>
</dbReference>
<reference evidence="7" key="1">
    <citation type="submission" date="2020-12" db="UniProtKB">
        <authorList>
            <consortium name="WormBaseParasite"/>
        </authorList>
    </citation>
    <scope>IDENTIFICATION</scope>
    <source>
        <strain evidence="7">MHco3</strain>
    </source>
</reference>
<name>A0A7I4YRE1_HAECO</name>
<dbReference type="InterPro" id="IPR019424">
    <property type="entry name" value="7TM_GPCR_Srsx"/>
</dbReference>
<evidence type="ECO:0000256" key="3">
    <source>
        <dbReference type="ARBA" id="ARBA00022989"/>
    </source>
</evidence>
<feature type="transmembrane region" description="Helical" evidence="5">
    <location>
        <begin position="46"/>
        <end position="67"/>
    </location>
</feature>
<protein>
    <submittedName>
        <fullName evidence="7">G_PROTEIN_RECEP_F1_2 domain-containing protein</fullName>
    </submittedName>
</protein>
<proteinExistence type="predicted"/>
<keyword evidence="4 5" id="KW-0472">Membrane</keyword>
<dbReference type="Proteomes" id="UP000025227">
    <property type="component" value="Unplaced"/>
</dbReference>
<keyword evidence="2 5" id="KW-0812">Transmembrane</keyword>